<dbReference type="PRINTS" id="PR00081">
    <property type="entry name" value="GDHRDH"/>
</dbReference>
<evidence type="ECO:0000256" key="18">
    <source>
        <dbReference type="ARBA" id="ARBA00048739"/>
    </source>
</evidence>
<sequence>MSDAQVAIVTGGAQGLGAAICIELLKQGYKVCVADIQEYKGKYFVNQQQEEFGSDNVIFSACDVTKESDYISAFELTLKTFHRVDVLINNAGIVLEQDPQTLLSVNLLGPMIGCQTAIKFMGKSRGGKGGMVINMSSVLGFLPYSAAPAYVASKHGLIGLTRSYGLPYHLEKEGIIFTALCPSFTDTDILKSAGTNLLVQGVDHSKRDGVMSPEAVAKGILQLLDDRINGSTLLVSKNLGTRYIGFQEEFKNVPLE</sequence>
<evidence type="ECO:0000256" key="6">
    <source>
        <dbReference type="ARBA" id="ARBA00041812"/>
    </source>
</evidence>
<dbReference type="InterPro" id="IPR002347">
    <property type="entry name" value="SDR_fam"/>
</dbReference>
<dbReference type="PANTHER" id="PTHR44229">
    <property type="entry name" value="15-HYDROXYPROSTAGLANDIN DEHYDROGENASE [NAD(+)]"/>
    <property type="match status" value="1"/>
</dbReference>
<evidence type="ECO:0000256" key="13">
    <source>
        <dbReference type="ARBA" id="ARBA00048144"/>
    </source>
</evidence>
<dbReference type="Proteomes" id="UP000499080">
    <property type="component" value="Unassembled WGS sequence"/>
</dbReference>
<protein>
    <recommendedName>
        <fullName evidence="5">15-hydroxyprostaglandin dehydrogenase [NAD(+)]</fullName>
        <ecNumber evidence="3">1.1.1.141</ecNumber>
        <ecNumber evidence="4">1.1.1.232</ecNumber>
    </recommendedName>
    <alternativeName>
        <fullName evidence="7">Eicosanoid/docosanoid dehydrogenase [NAD(+)]</fullName>
    </alternativeName>
    <alternativeName>
        <fullName evidence="6">Prostaglandin dehydrogenase 1</fullName>
    </alternativeName>
</protein>
<dbReference type="EC" id="1.1.1.232" evidence="4"/>
<proteinExistence type="inferred from homology"/>
<comment type="catalytic activity">
    <reaction evidence="20">
        <text>(15S)-hydroxy-(5Z,8Z,11Z,13E)-eicosatetraenoate + NAD(+) = 15-oxo-(5Z,8Z,11Z,13E)-eicosatetraenoate + NADH + H(+)</text>
        <dbReference type="Rhea" id="RHEA:23260"/>
        <dbReference type="ChEBI" id="CHEBI:15378"/>
        <dbReference type="ChEBI" id="CHEBI:57409"/>
        <dbReference type="ChEBI" id="CHEBI:57410"/>
        <dbReference type="ChEBI" id="CHEBI:57540"/>
        <dbReference type="ChEBI" id="CHEBI:57945"/>
        <dbReference type="EC" id="1.1.1.232"/>
    </reaction>
    <physiologicalReaction direction="left-to-right" evidence="20">
        <dbReference type="Rhea" id="RHEA:23261"/>
    </physiologicalReaction>
</comment>
<comment type="catalytic activity">
    <reaction evidence="12">
        <text>15-oxo-(5S,6R)-dihydroxy-(7E,9E,11Z)-eicosatrienoate + NADH + H(+) = (5S,6R,15S)-trihydroxy-(7E,9E,11Z)-eicosatrienoate + NAD(+)</text>
        <dbReference type="Rhea" id="RHEA:41596"/>
        <dbReference type="ChEBI" id="CHEBI:15378"/>
        <dbReference type="ChEBI" id="CHEBI:57540"/>
        <dbReference type="ChEBI" id="CHEBI:57945"/>
        <dbReference type="ChEBI" id="CHEBI:78325"/>
        <dbReference type="ChEBI" id="CHEBI:78329"/>
    </reaction>
    <physiologicalReaction direction="left-to-right" evidence="12">
        <dbReference type="Rhea" id="RHEA:41597"/>
    </physiologicalReaction>
</comment>
<comment type="function">
    <text evidence="8">Catalyzes the NAD-dependent dehydrogenation (oxidation) of a broad array of hydroxylated polyunsaturated fatty acids (mainly eicosanoids and docosanoids, including prostaglandins, lipoxins and resolvins), yielding their corresponding keto (oxo) metabolites. Decreases the levels of the pro-proliferative prostaglandins such as prostaglandin E2 (whose activity is increased in cancer because of an increase in the expression of cyclooxygenase 2) and generates oxo-fatty acid products that can profoundly influence cell function by abrogating pro-inflammatory cytokine expression. Converts resolvins E1, D1 and D2 to their oxo products, which represents a mode of resolvin inactivation. Resolvin E1 plays important roles during the resolution phase of acute inflammation, while resolvins D1 and D2 have a unique role in obesity-induced adipose inflammation.</text>
</comment>
<comment type="catalytic activity">
    <reaction evidence="11">
        <text>14-hydroxy-(4Z,7Z,10Z,12E,16Z,19Z)-docosahexaenoate + NAD(+) = 14-oxo-(4Z,7Z,10Z,12E,16Z,19Z)-docosahexaenoate + NADH + H(+)</text>
        <dbReference type="Rhea" id="RHEA:48952"/>
        <dbReference type="ChEBI" id="CHEBI:15378"/>
        <dbReference type="ChEBI" id="CHEBI:57540"/>
        <dbReference type="ChEBI" id="CHEBI:57945"/>
        <dbReference type="ChEBI" id="CHEBI:90866"/>
        <dbReference type="ChEBI" id="CHEBI:90867"/>
    </reaction>
    <physiologicalReaction direction="left-to-right" evidence="11">
        <dbReference type="Rhea" id="RHEA:48953"/>
    </physiologicalReaction>
</comment>
<evidence type="ECO:0000256" key="22">
    <source>
        <dbReference type="RuleBase" id="RU000363"/>
    </source>
</evidence>
<reference evidence="23 24" key="1">
    <citation type="journal article" date="2019" name="Sci. Rep.">
        <title>Orb-weaving spider Araneus ventricosus genome elucidates the spidroin gene catalogue.</title>
        <authorList>
            <person name="Kono N."/>
            <person name="Nakamura H."/>
            <person name="Ohtoshi R."/>
            <person name="Moran D.A.P."/>
            <person name="Shinohara A."/>
            <person name="Yoshida Y."/>
            <person name="Fujiwara M."/>
            <person name="Mori M."/>
            <person name="Tomita M."/>
            <person name="Arakawa K."/>
        </authorList>
    </citation>
    <scope>NUCLEOTIDE SEQUENCE [LARGE SCALE GENOMIC DNA]</scope>
</reference>
<dbReference type="GO" id="GO:0005737">
    <property type="term" value="C:cytoplasm"/>
    <property type="evidence" value="ECO:0007669"/>
    <property type="project" value="TreeGrafter"/>
</dbReference>
<dbReference type="GO" id="GO:0047034">
    <property type="term" value="F:15-hydroxyicosatetraenoate dehydrogenase activity"/>
    <property type="evidence" value="ECO:0007669"/>
    <property type="project" value="UniProtKB-EC"/>
</dbReference>
<dbReference type="InterPro" id="IPR020904">
    <property type="entry name" value="Sc_DH/Rdtase_CS"/>
</dbReference>
<comment type="caution">
    <text evidence="23">The sequence shown here is derived from an EMBL/GenBank/DDBJ whole genome shotgun (WGS) entry which is preliminary data.</text>
</comment>
<comment type="similarity">
    <text evidence="1 22">Belongs to the short-chain dehydrogenases/reductases (SDR) family.</text>
</comment>
<evidence type="ECO:0000256" key="19">
    <source>
        <dbReference type="ARBA" id="ARBA00048921"/>
    </source>
</evidence>
<comment type="catalytic activity">
    <reaction evidence="18">
        <text>prostaglandin E2 + NAD(+) = 15-oxoprostaglandin E2 + NADH + H(+)</text>
        <dbReference type="Rhea" id="RHEA:11876"/>
        <dbReference type="ChEBI" id="CHEBI:15378"/>
        <dbReference type="ChEBI" id="CHEBI:57400"/>
        <dbReference type="ChEBI" id="CHEBI:57540"/>
        <dbReference type="ChEBI" id="CHEBI:57945"/>
        <dbReference type="ChEBI" id="CHEBI:606564"/>
        <dbReference type="EC" id="1.1.1.141"/>
    </reaction>
    <physiologicalReaction direction="left-to-right" evidence="18">
        <dbReference type="Rhea" id="RHEA:11877"/>
    </physiologicalReaction>
</comment>
<evidence type="ECO:0000256" key="7">
    <source>
        <dbReference type="ARBA" id="ARBA00042026"/>
    </source>
</evidence>
<evidence type="ECO:0000256" key="9">
    <source>
        <dbReference type="ARBA" id="ARBA00047325"/>
    </source>
</evidence>
<dbReference type="PANTHER" id="PTHR44229:SF4">
    <property type="entry name" value="15-HYDROXYPROSTAGLANDIN DEHYDROGENASE [NAD(+)]"/>
    <property type="match status" value="1"/>
</dbReference>
<keyword evidence="24" id="KW-1185">Reference proteome</keyword>
<dbReference type="Gene3D" id="3.40.50.720">
    <property type="entry name" value="NAD(P)-binding Rossmann-like Domain"/>
    <property type="match status" value="1"/>
</dbReference>
<name>A0A4Y2CZD3_ARAVE</name>
<dbReference type="PROSITE" id="PS00061">
    <property type="entry name" value="ADH_SHORT"/>
    <property type="match status" value="1"/>
</dbReference>
<evidence type="ECO:0000256" key="5">
    <source>
        <dbReference type="ARBA" id="ARBA00040276"/>
    </source>
</evidence>
<evidence type="ECO:0000256" key="1">
    <source>
        <dbReference type="ARBA" id="ARBA00006484"/>
    </source>
</evidence>
<evidence type="ECO:0000256" key="20">
    <source>
        <dbReference type="ARBA" id="ARBA00049151"/>
    </source>
</evidence>
<comment type="catalytic activity">
    <reaction evidence="14">
        <text>resolvin D1 + NAD(+) = 17-oxoresolvin D1 + NADH + H(+)</text>
        <dbReference type="Rhea" id="RHEA:50128"/>
        <dbReference type="ChEBI" id="CHEBI:15378"/>
        <dbReference type="ChEBI" id="CHEBI:57540"/>
        <dbReference type="ChEBI" id="CHEBI:57945"/>
        <dbReference type="ChEBI" id="CHEBI:132079"/>
        <dbReference type="ChEBI" id="CHEBI:132081"/>
    </reaction>
    <physiologicalReaction direction="left-to-right" evidence="14">
        <dbReference type="Rhea" id="RHEA:50129"/>
    </physiologicalReaction>
</comment>
<dbReference type="EC" id="1.1.1.141" evidence="3"/>
<evidence type="ECO:0000256" key="17">
    <source>
        <dbReference type="ARBA" id="ARBA00048611"/>
    </source>
</evidence>
<comment type="catalytic activity">
    <reaction evidence="17">
        <text>prostaglandin A1 + NAD(+) = 15-oxo-prostaglandin A1 + NADH + H(+)</text>
        <dbReference type="Rhea" id="RHEA:41263"/>
        <dbReference type="ChEBI" id="CHEBI:15378"/>
        <dbReference type="ChEBI" id="CHEBI:57398"/>
        <dbReference type="ChEBI" id="CHEBI:57540"/>
        <dbReference type="ChEBI" id="CHEBI:57945"/>
        <dbReference type="ChEBI" id="CHEBI:85072"/>
    </reaction>
    <physiologicalReaction direction="left-to-right" evidence="17">
        <dbReference type="Rhea" id="RHEA:41264"/>
    </physiologicalReaction>
</comment>
<evidence type="ECO:0000313" key="24">
    <source>
        <dbReference type="Proteomes" id="UP000499080"/>
    </source>
</evidence>
<comment type="catalytic activity">
    <reaction evidence="21">
        <text>resolvin E1 + NAD(+) = 18-oxo-resolvin E1 + NADH + H(+)</text>
        <dbReference type="Rhea" id="RHEA:49244"/>
        <dbReference type="ChEBI" id="CHEBI:15378"/>
        <dbReference type="ChEBI" id="CHEBI:57540"/>
        <dbReference type="ChEBI" id="CHEBI:57945"/>
        <dbReference type="ChEBI" id="CHEBI:91000"/>
        <dbReference type="ChEBI" id="CHEBI:91001"/>
    </reaction>
    <physiologicalReaction direction="left-to-right" evidence="21">
        <dbReference type="Rhea" id="RHEA:49245"/>
    </physiologicalReaction>
</comment>
<evidence type="ECO:0000256" key="2">
    <source>
        <dbReference type="ARBA" id="ARBA00023002"/>
    </source>
</evidence>
<comment type="catalytic activity">
    <reaction evidence="16">
        <text>lipoxin A4 + NAD(+) = 15-oxo-(5S,6R)-dihydroxy-(7E,9E,11Z,13E)-eicosatetraenoate + NADH + H(+)</text>
        <dbReference type="Rhea" id="RHEA:41572"/>
        <dbReference type="ChEBI" id="CHEBI:15378"/>
        <dbReference type="ChEBI" id="CHEBI:57540"/>
        <dbReference type="ChEBI" id="CHEBI:57945"/>
        <dbReference type="ChEBI" id="CHEBI:67026"/>
        <dbReference type="ChEBI" id="CHEBI:78311"/>
    </reaction>
    <physiologicalReaction direction="left-to-right" evidence="16">
        <dbReference type="Rhea" id="RHEA:41573"/>
    </physiologicalReaction>
</comment>
<comment type="catalytic activity">
    <reaction evidence="15">
        <text>resolvin D2 + NAD(+) = 7-oxoresolvin D2 + NADH + H(+)</text>
        <dbReference type="Rhea" id="RHEA:53584"/>
        <dbReference type="ChEBI" id="CHEBI:15378"/>
        <dbReference type="ChEBI" id="CHEBI:57540"/>
        <dbReference type="ChEBI" id="CHEBI:57945"/>
        <dbReference type="ChEBI" id="CHEBI:133367"/>
        <dbReference type="ChEBI" id="CHEBI:137497"/>
    </reaction>
    <physiologicalReaction direction="left-to-right" evidence="15">
        <dbReference type="Rhea" id="RHEA:53585"/>
    </physiologicalReaction>
</comment>
<evidence type="ECO:0000256" key="15">
    <source>
        <dbReference type="ARBA" id="ARBA00048393"/>
    </source>
</evidence>
<dbReference type="EMBL" id="BGPR01000264">
    <property type="protein sequence ID" value="GBM09078.1"/>
    <property type="molecule type" value="Genomic_DNA"/>
</dbReference>
<evidence type="ECO:0000256" key="10">
    <source>
        <dbReference type="ARBA" id="ARBA00047672"/>
    </source>
</evidence>
<comment type="catalytic activity">
    <reaction evidence="19">
        <text>resolvin D2 + NAD(+) = 16-oxoresolvin D2 + NADH + H(+)</text>
        <dbReference type="Rhea" id="RHEA:53588"/>
        <dbReference type="ChEBI" id="CHEBI:15378"/>
        <dbReference type="ChEBI" id="CHEBI:57540"/>
        <dbReference type="ChEBI" id="CHEBI:57945"/>
        <dbReference type="ChEBI" id="CHEBI:133367"/>
        <dbReference type="ChEBI" id="CHEBI:137498"/>
    </reaction>
    <physiologicalReaction direction="left-to-right" evidence="19">
        <dbReference type="Rhea" id="RHEA:53589"/>
    </physiologicalReaction>
</comment>
<accession>A0A4Y2CZD3</accession>
<comment type="catalytic activity">
    <reaction evidence="10">
        <text>resolvin D1 + NAD(+) = 8-oxoresolvin D1 + NADH + H(+)</text>
        <dbReference type="Rhea" id="RHEA:50124"/>
        <dbReference type="ChEBI" id="CHEBI:15378"/>
        <dbReference type="ChEBI" id="CHEBI:57540"/>
        <dbReference type="ChEBI" id="CHEBI:57945"/>
        <dbReference type="ChEBI" id="CHEBI:132079"/>
        <dbReference type="ChEBI" id="CHEBI:132080"/>
    </reaction>
    <physiologicalReaction direction="left-to-right" evidence="10">
        <dbReference type="Rhea" id="RHEA:50125"/>
    </physiologicalReaction>
</comment>
<evidence type="ECO:0000313" key="23">
    <source>
        <dbReference type="EMBL" id="GBM09078.1"/>
    </source>
</evidence>
<dbReference type="PRINTS" id="PR00080">
    <property type="entry name" value="SDRFAMILY"/>
</dbReference>
<evidence type="ECO:0000256" key="4">
    <source>
        <dbReference type="ARBA" id="ARBA00039060"/>
    </source>
</evidence>
<comment type="catalytic activity">
    <reaction evidence="9">
        <text>prostaglandin E1 + NAD(+) = 15-oxoprostaglandin E1 + NADH + H(+)</text>
        <dbReference type="Rhea" id="RHEA:16477"/>
        <dbReference type="ChEBI" id="CHEBI:15378"/>
        <dbReference type="ChEBI" id="CHEBI:57397"/>
        <dbReference type="ChEBI" id="CHEBI:57401"/>
        <dbReference type="ChEBI" id="CHEBI:57540"/>
        <dbReference type="ChEBI" id="CHEBI:57945"/>
    </reaction>
    <physiologicalReaction direction="left-to-right" evidence="9">
        <dbReference type="Rhea" id="RHEA:16478"/>
    </physiologicalReaction>
</comment>
<evidence type="ECO:0000256" key="8">
    <source>
        <dbReference type="ARBA" id="ARBA00045705"/>
    </source>
</evidence>
<dbReference type="SUPFAM" id="SSF51735">
    <property type="entry name" value="NAD(P)-binding Rossmann-fold domains"/>
    <property type="match status" value="1"/>
</dbReference>
<dbReference type="AlphaFoldDB" id="A0A4Y2CZD3"/>
<dbReference type="Pfam" id="PF00106">
    <property type="entry name" value="adh_short"/>
    <property type="match status" value="1"/>
</dbReference>
<organism evidence="23 24">
    <name type="scientific">Araneus ventricosus</name>
    <name type="common">Orbweaver spider</name>
    <name type="synonym">Epeira ventricosa</name>
    <dbReference type="NCBI Taxonomy" id="182803"/>
    <lineage>
        <taxon>Eukaryota</taxon>
        <taxon>Metazoa</taxon>
        <taxon>Ecdysozoa</taxon>
        <taxon>Arthropoda</taxon>
        <taxon>Chelicerata</taxon>
        <taxon>Arachnida</taxon>
        <taxon>Araneae</taxon>
        <taxon>Araneomorphae</taxon>
        <taxon>Entelegynae</taxon>
        <taxon>Araneoidea</taxon>
        <taxon>Araneidae</taxon>
        <taxon>Araneus</taxon>
    </lineage>
</organism>
<evidence type="ECO:0000256" key="11">
    <source>
        <dbReference type="ARBA" id="ARBA00048008"/>
    </source>
</evidence>
<evidence type="ECO:0000256" key="21">
    <source>
        <dbReference type="ARBA" id="ARBA00049188"/>
    </source>
</evidence>
<dbReference type="GO" id="GO:0016404">
    <property type="term" value="F:15-hydroxyprostaglandin dehydrogenase (NAD+) activity"/>
    <property type="evidence" value="ECO:0007669"/>
    <property type="project" value="UniProtKB-EC"/>
</dbReference>
<dbReference type="OrthoDB" id="6412739at2759"/>
<comment type="catalytic activity">
    <reaction evidence="13">
        <text>(11R)-hydroxy-(5Z,8Z,12E,14Z)-eicosatetraenoate + NAD(+) = 11-oxo-(5Z,8Z,12E,14Z)-eicosatetraenoate + NADH + H(+)</text>
        <dbReference type="Rhea" id="RHEA:48640"/>
        <dbReference type="ChEBI" id="CHEBI:15378"/>
        <dbReference type="ChEBI" id="CHEBI:57540"/>
        <dbReference type="ChEBI" id="CHEBI:57945"/>
        <dbReference type="ChEBI" id="CHEBI:78836"/>
        <dbReference type="ChEBI" id="CHEBI:90697"/>
    </reaction>
    <physiologicalReaction direction="left-to-right" evidence="13">
        <dbReference type="Rhea" id="RHEA:48641"/>
    </physiologicalReaction>
</comment>
<evidence type="ECO:0000256" key="14">
    <source>
        <dbReference type="ARBA" id="ARBA00048170"/>
    </source>
</evidence>
<dbReference type="InterPro" id="IPR036291">
    <property type="entry name" value="NAD(P)-bd_dom_sf"/>
</dbReference>
<evidence type="ECO:0000256" key="16">
    <source>
        <dbReference type="ARBA" id="ARBA00048535"/>
    </source>
</evidence>
<evidence type="ECO:0000256" key="3">
    <source>
        <dbReference type="ARBA" id="ARBA00038968"/>
    </source>
</evidence>
<evidence type="ECO:0000256" key="12">
    <source>
        <dbReference type="ARBA" id="ARBA00048140"/>
    </source>
</evidence>
<keyword evidence="2" id="KW-0560">Oxidoreductase</keyword>
<gene>
    <name evidence="23" type="primary">HPGD_11</name>
    <name evidence="23" type="ORF">AVEN_87685_1</name>
</gene>